<proteinExistence type="predicted"/>
<protein>
    <submittedName>
        <fullName evidence="2">Uncharacterized protein</fullName>
    </submittedName>
</protein>
<reference evidence="3" key="2">
    <citation type="journal article" date="2020" name="Antonie Van Leeuwenhoek">
        <title>Labilibaculum antarcticum sp. nov., a novel facultative anaerobic, psychrotorelant bacterium isolated from marine sediment of Antarctica.</title>
        <authorList>
            <person name="Watanabe M."/>
            <person name="Kojima H."/>
            <person name="Fukui M."/>
        </authorList>
    </citation>
    <scope>NUCLEOTIDE SEQUENCE [LARGE SCALE GENOMIC DNA]</scope>
    <source>
        <strain evidence="3">SPP2</strain>
    </source>
</reference>
<dbReference type="KEGG" id="mbas:ALGA_3786"/>
<dbReference type="AlphaFoldDB" id="A0A1Y1CNR8"/>
<feature type="chain" id="PRO_5012620916" evidence="1">
    <location>
        <begin position="21"/>
        <end position="287"/>
    </location>
</feature>
<evidence type="ECO:0000313" key="2">
    <source>
        <dbReference type="EMBL" id="BAX82078.1"/>
    </source>
</evidence>
<dbReference type="OrthoDB" id="7403807at2"/>
<accession>A0A1Y1CNR8</accession>
<gene>
    <name evidence="2" type="ORF">ALGA_3786</name>
</gene>
<evidence type="ECO:0000256" key="1">
    <source>
        <dbReference type="SAM" id="SignalP"/>
    </source>
</evidence>
<dbReference type="RefSeq" id="WP_096432073.1">
    <property type="nucleotide sequence ID" value="NZ_AP018042.1"/>
</dbReference>
<feature type="signal peptide" evidence="1">
    <location>
        <begin position="1"/>
        <end position="20"/>
    </location>
</feature>
<keyword evidence="3" id="KW-1185">Reference proteome</keyword>
<dbReference type="EMBL" id="AP018042">
    <property type="protein sequence ID" value="BAX82078.1"/>
    <property type="molecule type" value="Genomic_DNA"/>
</dbReference>
<organism evidence="2 3">
    <name type="scientific">Labilibaculum antarcticum</name>
    <dbReference type="NCBI Taxonomy" id="1717717"/>
    <lineage>
        <taxon>Bacteria</taxon>
        <taxon>Pseudomonadati</taxon>
        <taxon>Bacteroidota</taxon>
        <taxon>Bacteroidia</taxon>
        <taxon>Marinilabiliales</taxon>
        <taxon>Marinifilaceae</taxon>
        <taxon>Labilibaculum</taxon>
    </lineage>
</organism>
<reference evidence="2 3" key="1">
    <citation type="journal article" date="2018" name="Mar. Genomics">
        <title>Complete genome sequence of Marinifilaceae bacterium strain SPP2, isolated from the Antarctic marine sediment.</title>
        <authorList>
            <person name="Watanabe M."/>
            <person name="Kojima H."/>
            <person name="Fukui M."/>
        </authorList>
    </citation>
    <scope>NUCLEOTIDE SEQUENCE [LARGE SCALE GENOMIC DNA]</scope>
    <source>
        <strain evidence="2 3">SPP2</strain>
    </source>
</reference>
<dbReference type="Proteomes" id="UP000218267">
    <property type="component" value="Chromosome"/>
</dbReference>
<sequence length="287" mass="32376">MKLRILLVIVLIASSTLANAIERPGFDKKKDILIAQFDSKPDPDDIHAQAALGCMLLHKDLKGVDCFAVAGAIGIQDGEFIDSGDLFNMVFGKKWTNAHADWQGSVQIITDKVISILEKGGKVWVQEAGQSNITADWIVEVLKIVPESTVKSNVIVVQHSKWNEDKTDSTDLVYVKDKTSYFAIDDGNAPTDVDWGDRGSYSTPEYRNKDSKWIELAKSSSNKKAKRLWIEADRVITEMFPNGFAEEWSYIHYNGVDYSDCVENWWIFNIGELANNNAKFWNRYVTN</sequence>
<evidence type="ECO:0000313" key="3">
    <source>
        <dbReference type="Proteomes" id="UP000218267"/>
    </source>
</evidence>
<name>A0A1Y1CNR8_9BACT</name>
<keyword evidence="1" id="KW-0732">Signal</keyword>